<name>A0A1G8R231_9BACI</name>
<dbReference type="STRING" id="86666.SAMN04490247_0774"/>
<reference evidence="2" key="1">
    <citation type="submission" date="2016-10" db="EMBL/GenBank/DDBJ databases">
        <authorList>
            <person name="Varghese N."/>
            <person name="Submissions S."/>
        </authorList>
    </citation>
    <scope>NUCLEOTIDE SEQUENCE [LARGE SCALE GENOMIC DNA]</scope>
    <source>
        <strain evidence="2">DSM 4771</strain>
    </source>
</reference>
<sequence length="127" mass="14323">MGRSKGKLMNIAGITIPMLIVLGLALGANIEPGQGKENQEMNEEEKAVAVASEPVIDVIFEETEHFFVRLDEEFAHIDIELDREPEVEDDRLLSGFIFELLREGIVKEGEVTLYYTEVPGTVEKERF</sequence>
<keyword evidence="2" id="KW-1185">Reference proteome</keyword>
<dbReference type="AlphaFoldDB" id="A0A1G8R231"/>
<dbReference type="RefSeq" id="WP_093192271.1">
    <property type="nucleotide sequence ID" value="NZ_FNEV01000002.1"/>
</dbReference>
<organism evidence="1 2">
    <name type="scientific">Salimicrobium halophilum</name>
    <dbReference type="NCBI Taxonomy" id="86666"/>
    <lineage>
        <taxon>Bacteria</taxon>
        <taxon>Bacillati</taxon>
        <taxon>Bacillota</taxon>
        <taxon>Bacilli</taxon>
        <taxon>Bacillales</taxon>
        <taxon>Bacillaceae</taxon>
        <taxon>Salimicrobium</taxon>
    </lineage>
</organism>
<protein>
    <submittedName>
        <fullName evidence="1">Uncharacterized protein</fullName>
    </submittedName>
</protein>
<accession>A0A1G8R231</accession>
<dbReference type="Proteomes" id="UP000199225">
    <property type="component" value="Unassembled WGS sequence"/>
</dbReference>
<dbReference type="EMBL" id="FNEV01000002">
    <property type="protein sequence ID" value="SDJ11044.1"/>
    <property type="molecule type" value="Genomic_DNA"/>
</dbReference>
<evidence type="ECO:0000313" key="2">
    <source>
        <dbReference type="Proteomes" id="UP000199225"/>
    </source>
</evidence>
<evidence type="ECO:0000313" key="1">
    <source>
        <dbReference type="EMBL" id="SDJ11044.1"/>
    </source>
</evidence>
<gene>
    <name evidence="1" type="ORF">SAMN04490247_0774</name>
</gene>
<dbReference type="OrthoDB" id="9868758at2"/>
<proteinExistence type="predicted"/>